<dbReference type="GO" id="GO:0005829">
    <property type="term" value="C:cytosol"/>
    <property type="evidence" value="ECO:0007669"/>
    <property type="project" value="TreeGrafter"/>
</dbReference>
<sequence length="138" mass="14764">MKIAIVASRFNQLISDNLVTGAQKAIKSKGLAEAETYDVPGAFELPFTCSLLNDKYDGLVAVGVVIRGETPHFDYVCEVASKGIAEVSRTKLIPIGFGVITADTVDQAAARSGDDEKNLGYRAALAAIELVEFKKEVQ</sequence>
<evidence type="ECO:0000256" key="3">
    <source>
        <dbReference type="ARBA" id="ARBA00012664"/>
    </source>
</evidence>
<accession>A0A0F9U5A4</accession>
<gene>
    <name evidence="7" type="ORF">LCGC14_0649000</name>
</gene>
<evidence type="ECO:0000256" key="5">
    <source>
        <dbReference type="ARBA" id="ARBA00022679"/>
    </source>
</evidence>
<dbReference type="PANTHER" id="PTHR21058">
    <property type="entry name" value="6,7-DIMETHYL-8-RIBITYLLUMAZINE SYNTHASE DMRL SYNTHASE LUMAZINE SYNTHASE"/>
    <property type="match status" value="1"/>
</dbReference>
<comment type="caution">
    <text evidence="7">The sequence shown here is derived from an EMBL/GenBank/DDBJ whole genome shotgun (WGS) entry which is preliminary data.</text>
</comment>
<keyword evidence="5" id="KW-0808">Transferase</keyword>
<dbReference type="HAMAP" id="MF_00178">
    <property type="entry name" value="Lumazine_synth"/>
    <property type="match status" value="1"/>
</dbReference>
<organism evidence="7">
    <name type="scientific">marine sediment metagenome</name>
    <dbReference type="NCBI Taxonomy" id="412755"/>
    <lineage>
        <taxon>unclassified sequences</taxon>
        <taxon>metagenomes</taxon>
        <taxon>ecological metagenomes</taxon>
    </lineage>
</organism>
<dbReference type="SUPFAM" id="SSF52121">
    <property type="entry name" value="Lumazine synthase"/>
    <property type="match status" value="1"/>
</dbReference>
<name>A0A0F9U5A4_9ZZZZ</name>
<evidence type="ECO:0000256" key="2">
    <source>
        <dbReference type="ARBA" id="ARBA00007424"/>
    </source>
</evidence>
<dbReference type="UniPathway" id="UPA00275">
    <property type="reaction ID" value="UER00404"/>
</dbReference>
<dbReference type="GO" id="GO:0000906">
    <property type="term" value="F:6,7-dimethyl-8-ribityllumazine synthase activity"/>
    <property type="evidence" value="ECO:0007669"/>
    <property type="project" value="UniProtKB-EC"/>
</dbReference>
<dbReference type="GO" id="GO:0009349">
    <property type="term" value="C:riboflavin synthase complex"/>
    <property type="evidence" value="ECO:0007669"/>
    <property type="project" value="InterPro"/>
</dbReference>
<dbReference type="InterPro" id="IPR034964">
    <property type="entry name" value="LS"/>
</dbReference>
<evidence type="ECO:0000256" key="6">
    <source>
        <dbReference type="ARBA" id="ARBA00048785"/>
    </source>
</evidence>
<evidence type="ECO:0000313" key="7">
    <source>
        <dbReference type="EMBL" id="KKN48823.1"/>
    </source>
</evidence>
<dbReference type="PANTHER" id="PTHR21058:SF0">
    <property type="entry name" value="6,7-DIMETHYL-8-RIBITYLLUMAZINE SYNTHASE"/>
    <property type="match status" value="1"/>
</dbReference>
<dbReference type="Gene3D" id="3.40.50.960">
    <property type="entry name" value="Lumazine/riboflavin synthase"/>
    <property type="match status" value="1"/>
</dbReference>
<dbReference type="InterPro" id="IPR002180">
    <property type="entry name" value="LS/RS"/>
</dbReference>
<dbReference type="AlphaFoldDB" id="A0A0F9U5A4"/>
<dbReference type="EC" id="2.5.1.78" evidence="3"/>
<dbReference type="Pfam" id="PF00885">
    <property type="entry name" value="DMRL_synthase"/>
    <property type="match status" value="1"/>
</dbReference>
<dbReference type="GO" id="GO:0009231">
    <property type="term" value="P:riboflavin biosynthetic process"/>
    <property type="evidence" value="ECO:0007669"/>
    <property type="project" value="UniProtKB-UniPathway"/>
</dbReference>
<protein>
    <recommendedName>
        <fullName evidence="3">6,7-dimethyl-8-ribityllumazine synthase</fullName>
        <ecNumber evidence="3">2.5.1.78</ecNumber>
    </recommendedName>
</protein>
<comment type="catalytic activity">
    <reaction evidence="6">
        <text>(2S)-2-hydroxy-3-oxobutyl phosphate + 5-amino-6-(D-ribitylamino)uracil = 6,7-dimethyl-8-(1-D-ribityl)lumazine + phosphate + 2 H2O + H(+)</text>
        <dbReference type="Rhea" id="RHEA:26152"/>
        <dbReference type="ChEBI" id="CHEBI:15377"/>
        <dbReference type="ChEBI" id="CHEBI:15378"/>
        <dbReference type="ChEBI" id="CHEBI:15934"/>
        <dbReference type="ChEBI" id="CHEBI:43474"/>
        <dbReference type="ChEBI" id="CHEBI:58201"/>
        <dbReference type="ChEBI" id="CHEBI:58830"/>
        <dbReference type="EC" id="2.5.1.78"/>
    </reaction>
</comment>
<keyword evidence="4" id="KW-0686">Riboflavin biosynthesis</keyword>
<comment type="pathway">
    <text evidence="1">Cofactor biosynthesis; riboflavin biosynthesis; riboflavin from 2-hydroxy-3-oxobutyl phosphate and 5-amino-6-(D-ribitylamino)uracil: step 1/2.</text>
</comment>
<dbReference type="InterPro" id="IPR036467">
    <property type="entry name" value="LS/RS_sf"/>
</dbReference>
<proteinExistence type="inferred from homology"/>
<reference evidence="7" key="1">
    <citation type="journal article" date="2015" name="Nature">
        <title>Complex archaea that bridge the gap between prokaryotes and eukaryotes.</title>
        <authorList>
            <person name="Spang A."/>
            <person name="Saw J.H."/>
            <person name="Jorgensen S.L."/>
            <person name="Zaremba-Niedzwiedzka K."/>
            <person name="Martijn J."/>
            <person name="Lind A.E."/>
            <person name="van Eijk R."/>
            <person name="Schleper C."/>
            <person name="Guy L."/>
            <person name="Ettema T.J."/>
        </authorList>
    </citation>
    <scope>NUCLEOTIDE SEQUENCE</scope>
</reference>
<dbReference type="CDD" id="cd09209">
    <property type="entry name" value="Lumazine_synthase-I"/>
    <property type="match status" value="1"/>
</dbReference>
<dbReference type="NCBIfam" id="TIGR00114">
    <property type="entry name" value="lumazine-synth"/>
    <property type="match status" value="1"/>
</dbReference>
<evidence type="ECO:0000256" key="4">
    <source>
        <dbReference type="ARBA" id="ARBA00022619"/>
    </source>
</evidence>
<dbReference type="EMBL" id="LAZR01001201">
    <property type="protein sequence ID" value="KKN48823.1"/>
    <property type="molecule type" value="Genomic_DNA"/>
</dbReference>
<comment type="similarity">
    <text evidence="2">Belongs to the DMRL synthase family.</text>
</comment>
<evidence type="ECO:0000256" key="1">
    <source>
        <dbReference type="ARBA" id="ARBA00004917"/>
    </source>
</evidence>